<dbReference type="GO" id="GO:0051131">
    <property type="term" value="P:chaperone-mediated protein complex assembly"/>
    <property type="evidence" value="ECO:0007669"/>
    <property type="project" value="InterPro"/>
</dbReference>
<dbReference type="Gene3D" id="1.10.560.10">
    <property type="entry name" value="GroEL-like equatorial domain"/>
    <property type="match status" value="1"/>
</dbReference>
<sequence length="551" mass="62461">MNDVKKIVHEMAELVRGSYGPRGKETLIFCPPEAPILTSSGYTIFHYADKSSCKKNPIKQLVMQTIRSLYREIGDGVTQFVLMLDLSLSEMQRHHDITLYTWACSFASLKESLIKLCNEIANEIIIPVKLEFNANTRKPCKELFNAAQCIVRTSLAGAFGSNAVEYLSNMVLDWVFRTVEGCLYLPQSSNEFKVAIAKILHKSKALIIQLQNGQLDKSRVAGHSEYLLRNPHYNRVYDQFGQSQRFVLLMGDLCDDMNLNITLQVKTNCDVKAALESSLWALEKFLLKLLHEYQVNLLLVTGNCPPHILDLCRRHGLCCFYYLEKDDVLELAERANIHYLVSINDPVSESNVGWNTGPLQTNRLGGILWTLFSCLKPTSAIVVPQLLLYGSCKSLTQQYYYAIRKALRVLCAWMDTGYSLPGGQAIERVLAQKLLSSKDKSTAVVVHALIGTWGILHENLTSSSQRTKGSRLLLEQLILPIDYQGCIYERKCLLETKELGRIESHCVYQGDGRNIGLVHPVQRTECILKYYLDTLQQLCRIDSIHTIRKQK</sequence>
<organism evidence="1 2">
    <name type="scientific">Thraustotheca clavata</name>
    <dbReference type="NCBI Taxonomy" id="74557"/>
    <lineage>
        <taxon>Eukaryota</taxon>
        <taxon>Sar</taxon>
        <taxon>Stramenopiles</taxon>
        <taxon>Oomycota</taxon>
        <taxon>Saprolegniomycetes</taxon>
        <taxon>Saprolegniales</taxon>
        <taxon>Achlyaceae</taxon>
        <taxon>Thraustotheca</taxon>
    </lineage>
</organism>
<dbReference type="Gene3D" id="3.50.7.10">
    <property type="entry name" value="GroEL"/>
    <property type="match status" value="1"/>
</dbReference>
<dbReference type="AlphaFoldDB" id="A0A1V9ZSQ5"/>
<dbReference type="PANTHER" id="PTHR14667">
    <property type="entry name" value="BARDET-BIEDL SYNDROME 10 PROTEIN"/>
    <property type="match status" value="1"/>
</dbReference>
<evidence type="ECO:0000313" key="2">
    <source>
        <dbReference type="Proteomes" id="UP000243217"/>
    </source>
</evidence>
<dbReference type="Pfam" id="PF00118">
    <property type="entry name" value="Cpn60_TCP1"/>
    <property type="match status" value="1"/>
</dbReference>
<dbReference type="InterPro" id="IPR027410">
    <property type="entry name" value="TCP-1-like_intermed_sf"/>
</dbReference>
<dbReference type="GO" id="GO:0005524">
    <property type="term" value="F:ATP binding"/>
    <property type="evidence" value="ECO:0007669"/>
    <property type="project" value="InterPro"/>
</dbReference>
<dbReference type="Proteomes" id="UP000243217">
    <property type="component" value="Unassembled WGS sequence"/>
</dbReference>
<reference evidence="1 2" key="1">
    <citation type="journal article" date="2014" name="Genome Biol. Evol.">
        <title>The secreted proteins of Achlya hypogyna and Thraustotheca clavata identify the ancestral oomycete secretome and reveal gene acquisitions by horizontal gene transfer.</title>
        <authorList>
            <person name="Misner I."/>
            <person name="Blouin N."/>
            <person name="Leonard G."/>
            <person name="Richards T.A."/>
            <person name="Lane C.E."/>
        </authorList>
    </citation>
    <scope>NUCLEOTIDE SEQUENCE [LARGE SCALE GENOMIC DNA]</scope>
    <source>
        <strain evidence="1 2">ATCC 34112</strain>
    </source>
</reference>
<keyword evidence="2" id="KW-1185">Reference proteome</keyword>
<name>A0A1V9ZSQ5_9STRA</name>
<dbReference type="PANTHER" id="PTHR14667:SF2">
    <property type="entry name" value="BARDET-BIEDL SYNDROME 10 PROTEIN"/>
    <property type="match status" value="1"/>
</dbReference>
<dbReference type="InterPro" id="IPR042619">
    <property type="entry name" value="BBS10"/>
</dbReference>
<comment type="caution">
    <text evidence="1">The sequence shown here is derived from an EMBL/GenBank/DDBJ whole genome shotgun (WGS) entry which is preliminary data.</text>
</comment>
<accession>A0A1V9ZSQ5</accession>
<dbReference type="STRING" id="74557.A0A1V9ZSQ5"/>
<dbReference type="InterPro" id="IPR002423">
    <property type="entry name" value="Cpn60/GroEL/TCP-1"/>
</dbReference>
<gene>
    <name evidence="1" type="ORF">THRCLA_05792</name>
</gene>
<dbReference type="InterPro" id="IPR027409">
    <property type="entry name" value="GroEL-like_apical_dom_sf"/>
</dbReference>
<evidence type="ECO:0000313" key="1">
    <source>
        <dbReference type="EMBL" id="OQS01056.1"/>
    </source>
</evidence>
<dbReference type="EMBL" id="JNBS01001676">
    <property type="protein sequence ID" value="OQS01056.1"/>
    <property type="molecule type" value="Genomic_DNA"/>
</dbReference>
<dbReference type="InterPro" id="IPR027413">
    <property type="entry name" value="GROEL-like_equatorial_sf"/>
</dbReference>
<protein>
    <submittedName>
        <fullName evidence="1">Uncharacterized protein</fullName>
    </submittedName>
</protein>
<dbReference type="OrthoDB" id="77816at2759"/>
<proteinExistence type="predicted"/>
<dbReference type="Gene3D" id="3.30.260.10">
    <property type="entry name" value="TCP-1-like chaperonin intermediate domain"/>
    <property type="match status" value="1"/>
</dbReference>
<dbReference type="SUPFAM" id="SSF48592">
    <property type="entry name" value="GroEL equatorial domain-like"/>
    <property type="match status" value="1"/>
</dbReference>